<reference evidence="1" key="1">
    <citation type="submission" date="2020-11" db="EMBL/GenBank/DDBJ databases">
        <title>Multidrug resistant novel bacterium Savagea serpentis sp. nov., isolated from the scats of a vine snake (Ahaetulla nasuta).</title>
        <authorList>
            <person name="Venkata Ramana V."/>
            <person name="Vikas Patil S."/>
            <person name="Yogita Lugani V."/>
        </authorList>
    </citation>
    <scope>NUCLEOTIDE SEQUENCE</scope>
    <source>
        <strain evidence="1">SN6</strain>
    </source>
</reference>
<dbReference type="AlphaFoldDB" id="A0A8J7G2W1"/>
<dbReference type="EMBL" id="JADKPV010000003">
    <property type="protein sequence ID" value="MBF4501190.1"/>
    <property type="molecule type" value="Genomic_DNA"/>
</dbReference>
<sequence length="167" mass="19996">MLNYVQTHVIQEFNYDQVKDILIDQKKFFIKYCEQAWLERYFIMQRMASMVEIGSLTTMYADTPISKQASNKSKVEELTLKKLGAEEWIATFHEVLKKLPEDYQELIELRYLTRGRNGKLYNDDYVYDTLGYSRATYYRLKPKALEMLGMKLYQAEHKKLKEEEKCI</sequence>
<name>A0A8J7G2W1_9BACL</name>
<dbReference type="InterPro" id="IPR006524">
    <property type="entry name" value="ArpU-like"/>
</dbReference>
<keyword evidence="2" id="KW-1185">Reference proteome</keyword>
<dbReference type="RefSeq" id="WP_194562679.1">
    <property type="nucleotide sequence ID" value="NZ_JADKPV010000003.1"/>
</dbReference>
<dbReference type="Proteomes" id="UP000622653">
    <property type="component" value="Unassembled WGS sequence"/>
</dbReference>
<gene>
    <name evidence="1" type="ORF">IRY55_07430</name>
</gene>
<accession>A0A8J7G2W1</accession>
<organism evidence="1 2">
    <name type="scientific">Savagea serpentis</name>
    <dbReference type="NCBI Taxonomy" id="2785297"/>
    <lineage>
        <taxon>Bacteria</taxon>
        <taxon>Bacillati</taxon>
        <taxon>Bacillota</taxon>
        <taxon>Bacilli</taxon>
        <taxon>Bacillales</taxon>
        <taxon>Caryophanaceae</taxon>
        <taxon>Savagea</taxon>
    </lineage>
</organism>
<dbReference type="NCBIfam" id="TIGR01637">
    <property type="entry name" value="phage_arpU"/>
    <property type="match status" value="1"/>
</dbReference>
<comment type="caution">
    <text evidence="1">The sequence shown here is derived from an EMBL/GenBank/DDBJ whole genome shotgun (WGS) entry which is preliminary data.</text>
</comment>
<protein>
    <submittedName>
        <fullName evidence="1">Uncharacterized protein</fullName>
    </submittedName>
</protein>
<evidence type="ECO:0000313" key="1">
    <source>
        <dbReference type="EMBL" id="MBF4501190.1"/>
    </source>
</evidence>
<proteinExistence type="predicted"/>
<evidence type="ECO:0000313" key="2">
    <source>
        <dbReference type="Proteomes" id="UP000622653"/>
    </source>
</evidence>